<name>A0A437PH77_9HYPH</name>
<keyword evidence="2" id="KW-0472">Membrane</keyword>
<keyword evidence="2" id="KW-0812">Transmembrane</keyword>
<evidence type="ECO:0000256" key="2">
    <source>
        <dbReference type="SAM" id="Phobius"/>
    </source>
</evidence>
<feature type="region of interest" description="Disordered" evidence="1">
    <location>
        <begin position="100"/>
        <end position="121"/>
    </location>
</feature>
<dbReference type="AlphaFoldDB" id="A0A437PH77"/>
<dbReference type="EMBL" id="SACP01000001">
    <property type="protein sequence ID" value="RVU21602.1"/>
    <property type="molecule type" value="Genomic_DNA"/>
</dbReference>
<feature type="compositionally biased region" description="Pro residues" evidence="1">
    <location>
        <begin position="105"/>
        <end position="121"/>
    </location>
</feature>
<evidence type="ECO:0000313" key="4">
    <source>
        <dbReference type="Proteomes" id="UP000286997"/>
    </source>
</evidence>
<gene>
    <name evidence="3" type="ORF">EOE48_00650</name>
</gene>
<feature type="transmembrane region" description="Helical" evidence="2">
    <location>
        <begin position="9"/>
        <end position="29"/>
    </location>
</feature>
<protein>
    <recommendedName>
        <fullName evidence="5">DUF2946 domain-containing protein</fullName>
    </recommendedName>
</protein>
<reference evidence="3 4" key="1">
    <citation type="submission" date="2019-01" db="EMBL/GenBank/DDBJ databases">
        <authorList>
            <person name="Chen W.-M."/>
        </authorList>
    </citation>
    <scope>NUCLEOTIDE SEQUENCE [LARGE SCALE GENOMIC DNA]</scope>
    <source>
        <strain evidence="3 4">TER-1</strain>
    </source>
</reference>
<proteinExistence type="predicted"/>
<accession>A0A437PH77</accession>
<evidence type="ECO:0008006" key="5">
    <source>
        <dbReference type="Google" id="ProtNLM"/>
    </source>
</evidence>
<evidence type="ECO:0000256" key="1">
    <source>
        <dbReference type="SAM" id="MobiDB-lite"/>
    </source>
</evidence>
<sequence length="121" mass="12542">MRRLRHQPLPVSAIIAVIALYALVLRVFLGGLAPTDVVPAAEVICAHDDAGAPLGKDPACPQHACCVAAQVVPPVSSPALDAVTVAWPLRRVIAALRPASEAPPARAPPRPRPDPRGPPLA</sequence>
<keyword evidence="4" id="KW-1185">Reference proteome</keyword>
<comment type="caution">
    <text evidence="3">The sequence shown here is derived from an EMBL/GenBank/DDBJ whole genome shotgun (WGS) entry which is preliminary data.</text>
</comment>
<keyword evidence="2" id="KW-1133">Transmembrane helix</keyword>
<evidence type="ECO:0000313" key="3">
    <source>
        <dbReference type="EMBL" id="RVU21602.1"/>
    </source>
</evidence>
<organism evidence="3 4">
    <name type="scientific">Methylobacterium oryzihabitans</name>
    <dbReference type="NCBI Taxonomy" id="2499852"/>
    <lineage>
        <taxon>Bacteria</taxon>
        <taxon>Pseudomonadati</taxon>
        <taxon>Pseudomonadota</taxon>
        <taxon>Alphaproteobacteria</taxon>
        <taxon>Hyphomicrobiales</taxon>
        <taxon>Methylobacteriaceae</taxon>
        <taxon>Methylobacterium</taxon>
    </lineage>
</organism>
<dbReference type="Proteomes" id="UP000286997">
    <property type="component" value="Unassembled WGS sequence"/>
</dbReference>